<comment type="caution">
    <text evidence="2">The sequence shown here is derived from an EMBL/GenBank/DDBJ whole genome shotgun (WGS) entry which is preliminary data.</text>
</comment>
<reference evidence="2 3" key="1">
    <citation type="submission" date="2018-01" db="EMBL/GenBank/DDBJ databases">
        <title>Genomic Encyclopedia of Type Strains, Phase III (KMG-III): the genomes of soil and plant-associated and newly described type strains.</title>
        <authorList>
            <person name="Whitman W."/>
        </authorList>
    </citation>
    <scope>NUCLEOTIDE SEQUENCE [LARGE SCALE GENOMIC DNA]</scope>
    <source>
        <strain evidence="2 3">HKI456</strain>
    </source>
</reference>
<gene>
    <name evidence="2" type="ORF">B0O95_10794</name>
</gene>
<dbReference type="Proteomes" id="UP000243096">
    <property type="component" value="Unassembled WGS sequence"/>
</dbReference>
<proteinExistence type="predicted"/>
<protein>
    <submittedName>
        <fullName evidence="2">Phage Mu protein F like protein</fullName>
    </submittedName>
</protein>
<evidence type="ECO:0000313" key="2">
    <source>
        <dbReference type="EMBL" id="PPB83578.1"/>
    </source>
</evidence>
<evidence type="ECO:0000313" key="3">
    <source>
        <dbReference type="Proteomes" id="UP000243096"/>
    </source>
</evidence>
<keyword evidence="3" id="KW-1185">Reference proteome</keyword>
<dbReference type="InterPro" id="IPR006528">
    <property type="entry name" value="Phage_head_morphogenesis_dom"/>
</dbReference>
<organism evidence="2 3">
    <name type="scientific">Mycetohabitans endofungorum</name>
    <dbReference type="NCBI Taxonomy" id="417203"/>
    <lineage>
        <taxon>Bacteria</taxon>
        <taxon>Pseudomonadati</taxon>
        <taxon>Pseudomonadota</taxon>
        <taxon>Betaproteobacteria</taxon>
        <taxon>Burkholderiales</taxon>
        <taxon>Burkholderiaceae</taxon>
        <taxon>Mycetohabitans</taxon>
    </lineage>
</organism>
<dbReference type="Pfam" id="PF04233">
    <property type="entry name" value="Phage_Mu_F"/>
    <property type="match status" value="1"/>
</dbReference>
<name>A0A2P5KA40_9BURK</name>
<accession>A0A2P5KA40</accession>
<evidence type="ECO:0000259" key="1">
    <source>
        <dbReference type="Pfam" id="PF04233"/>
    </source>
</evidence>
<sequence length="286" mass="30897">MARKLLARKKAAWADQFKPAVLRGKPLRVSAGLQARYQQDLERLVAEMAAASHKEIVALFDSPSAQTFFAQDASLSSQARIVANALTRRVRKRFALKAKAIVMRMVAGADKASSASLHSSLRDLSGGLSLKTTALPSTAKEILASSVAENVGLIKSIADQYLAGVQGAVMRAITSGNGLQDLISYLREQEGVTRRRARNIALDQTRKVYNGLNNGRCMSLGITEGEWVHSSGGIHPRERHLAFDGKVFNLARGAPIGPNGAYVRPGEEPNCKCSFIPVIRFSRGDA</sequence>
<feature type="domain" description="Phage head morphogenesis" evidence="1">
    <location>
        <begin position="165"/>
        <end position="276"/>
    </location>
</feature>
<dbReference type="AlphaFoldDB" id="A0A2P5KA40"/>
<dbReference type="EMBL" id="PRDW01000007">
    <property type="protein sequence ID" value="PPB83578.1"/>
    <property type="molecule type" value="Genomic_DNA"/>
</dbReference>